<sequence>MVRHGVLSFGNVTKVWRLSTEHRCFSLFEHPRRLAFFAFIVYILTP</sequence>
<accession>A0A150MRP2</accession>
<keyword evidence="6" id="KW-1185">Reference proteome</keyword>
<reference evidence="1 6" key="2">
    <citation type="submission" date="2016-03" db="EMBL/GenBank/DDBJ databases">
        <title>Spore heat resistance.</title>
        <authorList>
            <person name="Boekhorst J."/>
            <person name="Berendsen E.M."/>
            <person name="Wells-Bennik M.H."/>
            <person name="Kuipers O.P."/>
        </authorList>
    </citation>
    <scope>NUCLEOTIDE SEQUENCE [LARGE SCALE GENOMIC DNA]</scope>
    <source>
        <strain evidence="1 6">GS8</strain>
    </source>
</reference>
<dbReference type="EMBL" id="LUCS01000027">
    <property type="protein sequence ID" value="KAF6510989.1"/>
    <property type="molecule type" value="Genomic_DNA"/>
</dbReference>
<comment type="caution">
    <text evidence="2">The sequence shown here is derived from an EMBL/GenBank/DDBJ whole genome shotgun (WGS) entry which is preliminary data.</text>
</comment>
<name>A0A150MRP2_GEOSE</name>
<proteinExistence type="predicted"/>
<dbReference type="Proteomes" id="UP000075517">
    <property type="component" value="Unassembled WGS sequence"/>
</dbReference>
<dbReference type="EMBL" id="LQYY01000152">
    <property type="protein sequence ID" value="KYD31095.1"/>
    <property type="molecule type" value="Genomic_DNA"/>
</dbReference>
<reference evidence="4 5" key="1">
    <citation type="submission" date="2016-01" db="EMBL/GenBank/DDBJ databases">
        <title>Draft Genome Sequences of Seven Thermophilic Sporeformers Isolated from Foods.</title>
        <authorList>
            <person name="Berendsen E.M."/>
            <person name="Wells-Bennik M.H."/>
            <person name="Krawcyk A.O."/>
            <person name="De Jong A."/>
            <person name="Holsappel S."/>
            <person name="Eijlander R.T."/>
            <person name="Kuipers O.P."/>
        </authorList>
    </citation>
    <scope>NUCLEOTIDE SEQUENCE [LARGE SCALE GENOMIC DNA]</scope>
    <source>
        <strain evidence="2 4">B4109</strain>
        <strain evidence="3 5">B4114</strain>
    </source>
</reference>
<dbReference type="Proteomes" id="UP000773850">
    <property type="component" value="Unassembled WGS sequence"/>
</dbReference>
<dbReference type="AlphaFoldDB" id="A0A150MRP2"/>
<evidence type="ECO:0000313" key="6">
    <source>
        <dbReference type="Proteomes" id="UP000773850"/>
    </source>
</evidence>
<evidence type="ECO:0000313" key="3">
    <source>
        <dbReference type="EMBL" id="KYD31095.1"/>
    </source>
</evidence>
<evidence type="ECO:0000313" key="5">
    <source>
        <dbReference type="Proteomes" id="UP000075517"/>
    </source>
</evidence>
<evidence type="ECO:0000313" key="4">
    <source>
        <dbReference type="Proteomes" id="UP000075424"/>
    </source>
</evidence>
<protein>
    <submittedName>
        <fullName evidence="2">Uncharacterized protein</fullName>
    </submittedName>
</protein>
<dbReference type="EMBL" id="LQYV01000056">
    <property type="protein sequence ID" value="KYD27136.1"/>
    <property type="molecule type" value="Genomic_DNA"/>
</dbReference>
<dbReference type="Proteomes" id="UP000075424">
    <property type="component" value="Unassembled WGS sequence"/>
</dbReference>
<evidence type="ECO:0000313" key="2">
    <source>
        <dbReference type="EMBL" id="KYD27136.1"/>
    </source>
</evidence>
<gene>
    <name evidence="2" type="ORF">B4109_0506</name>
    <name evidence="3" type="ORF">B4114_0558</name>
    <name evidence="1" type="ORF">GS8_1660</name>
</gene>
<evidence type="ECO:0000313" key="1">
    <source>
        <dbReference type="EMBL" id="KAF6510989.1"/>
    </source>
</evidence>
<organism evidence="2 4">
    <name type="scientific">Geobacillus stearothermophilus</name>
    <name type="common">Bacillus stearothermophilus</name>
    <dbReference type="NCBI Taxonomy" id="1422"/>
    <lineage>
        <taxon>Bacteria</taxon>
        <taxon>Bacillati</taxon>
        <taxon>Bacillota</taxon>
        <taxon>Bacilli</taxon>
        <taxon>Bacillales</taxon>
        <taxon>Anoxybacillaceae</taxon>
        <taxon>Geobacillus</taxon>
    </lineage>
</organism>